<keyword evidence="5" id="KW-1185">Reference proteome</keyword>
<feature type="transmembrane region" description="Helical" evidence="2">
    <location>
        <begin position="45"/>
        <end position="62"/>
    </location>
</feature>
<evidence type="ECO:0000256" key="2">
    <source>
        <dbReference type="SAM" id="Phobius"/>
    </source>
</evidence>
<comment type="caution">
    <text evidence="4">The sequence shown here is derived from an EMBL/GenBank/DDBJ whole genome shotgun (WGS) entry which is preliminary data.</text>
</comment>
<feature type="signal peptide" evidence="3">
    <location>
        <begin position="1"/>
        <end position="16"/>
    </location>
</feature>
<keyword evidence="2" id="KW-0812">Transmembrane</keyword>
<gene>
    <name evidence="4" type="ORF">SEMRO_372_G128700.1</name>
</gene>
<sequence length="175" mass="18021">MFRSLVFLLAIVSTSAFTVVPANTRSSHSSSRLYLDLPGDVDPLVLVAGGVAAIGAVGAAVISSKLEGIDEGGSPTPSPAASADTTSEEVDLSIPYDAAAMLAYKAAGSPGDYAAFKEKYEEDAVSDVTAKNMDISIPYDAAARMAYEAAGRPGDYAAFKDKYEADAVADVIGKK</sequence>
<keyword evidence="3" id="KW-0732">Signal</keyword>
<proteinExistence type="predicted"/>
<dbReference type="OrthoDB" id="40576at2759"/>
<feature type="chain" id="PRO_5040453788" evidence="3">
    <location>
        <begin position="17"/>
        <end position="175"/>
    </location>
</feature>
<protein>
    <submittedName>
        <fullName evidence="4">Uncharacterized protein</fullName>
    </submittedName>
</protein>
<keyword evidence="2" id="KW-1133">Transmembrane helix</keyword>
<evidence type="ECO:0000313" key="5">
    <source>
        <dbReference type="Proteomes" id="UP001153069"/>
    </source>
</evidence>
<dbReference type="AlphaFoldDB" id="A0A9N8DVD3"/>
<accession>A0A9N8DVD3</accession>
<evidence type="ECO:0000256" key="3">
    <source>
        <dbReference type="SAM" id="SignalP"/>
    </source>
</evidence>
<dbReference type="EMBL" id="CAICTM010000371">
    <property type="protein sequence ID" value="CAB9509025.1"/>
    <property type="molecule type" value="Genomic_DNA"/>
</dbReference>
<keyword evidence="2" id="KW-0472">Membrane</keyword>
<dbReference type="Proteomes" id="UP001153069">
    <property type="component" value="Unassembled WGS sequence"/>
</dbReference>
<reference evidence="4" key="1">
    <citation type="submission" date="2020-06" db="EMBL/GenBank/DDBJ databases">
        <authorList>
            <consortium name="Plant Systems Biology data submission"/>
        </authorList>
    </citation>
    <scope>NUCLEOTIDE SEQUENCE</scope>
    <source>
        <strain evidence="4">D6</strain>
    </source>
</reference>
<feature type="region of interest" description="Disordered" evidence="1">
    <location>
        <begin position="70"/>
        <end position="89"/>
    </location>
</feature>
<evidence type="ECO:0000256" key="1">
    <source>
        <dbReference type="SAM" id="MobiDB-lite"/>
    </source>
</evidence>
<organism evidence="4 5">
    <name type="scientific">Seminavis robusta</name>
    <dbReference type="NCBI Taxonomy" id="568900"/>
    <lineage>
        <taxon>Eukaryota</taxon>
        <taxon>Sar</taxon>
        <taxon>Stramenopiles</taxon>
        <taxon>Ochrophyta</taxon>
        <taxon>Bacillariophyta</taxon>
        <taxon>Bacillariophyceae</taxon>
        <taxon>Bacillariophycidae</taxon>
        <taxon>Naviculales</taxon>
        <taxon>Naviculaceae</taxon>
        <taxon>Seminavis</taxon>
    </lineage>
</organism>
<evidence type="ECO:0000313" key="4">
    <source>
        <dbReference type="EMBL" id="CAB9509025.1"/>
    </source>
</evidence>
<name>A0A9N8DVD3_9STRA</name>